<protein>
    <submittedName>
        <fullName evidence="1">Uncharacterized protein</fullName>
    </submittedName>
</protein>
<organism evidence="1">
    <name type="scientific">viral metagenome</name>
    <dbReference type="NCBI Taxonomy" id="1070528"/>
    <lineage>
        <taxon>unclassified sequences</taxon>
        <taxon>metagenomes</taxon>
        <taxon>organismal metagenomes</taxon>
    </lineage>
</organism>
<reference evidence="1" key="1">
    <citation type="journal article" date="2020" name="Nature">
        <title>Giant virus diversity and host interactions through global metagenomics.</title>
        <authorList>
            <person name="Schulz F."/>
            <person name="Roux S."/>
            <person name="Paez-Espino D."/>
            <person name="Jungbluth S."/>
            <person name="Walsh D.A."/>
            <person name="Denef V.J."/>
            <person name="McMahon K.D."/>
            <person name="Konstantinidis K.T."/>
            <person name="Eloe-Fadrosh E.A."/>
            <person name="Kyrpides N.C."/>
            <person name="Woyke T."/>
        </authorList>
    </citation>
    <scope>NUCLEOTIDE SEQUENCE</scope>
    <source>
        <strain evidence="1">GVMAG-M-3300009163-63</strain>
    </source>
</reference>
<proteinExistence type="predicted"/>
<dbReference type="EMBL" id="MN739002">
    <property type="protein sequence ID" value="QHT34599.1"/>
    <property type="molecule type" value="Genomic_DNA"/>
</dbReference>
<sequence>MLMEYFFQVIMVLVLRRQELVILEMCVLKCQILDSILSAYNHKEKFVRRLTMVQTGHSKCPMLIGRIVQLLRTVLLNSRLNGGQGKYIKLQTTGQQIRQYTVLAYHTNLTKWQSRLTGNTLHATERYHRIMELYGEQQHFRAQQIFGQWCQYLQVAKFRHWVIVKEFTFLLITELHGIKTHIQQQMRHL</sequence>
<accession>A0A6C0F226</accession>
<dbReference type="AlphaFoldDB" id="A0A6C0F226"/>
<evidence type="ECO:0000313" key="1">
    <source>
        <dbReference type="EMBL" id="QHT34599.1"/>
    </source>
</evidence>
<name>A0A6C0F226_9ZZZZ</name>